<feature type="transmembrane region" description="Helical" evidence="1">
    <location>
        <begin position="81"/>
        <end position="109"/>
    </location>
</feature>
<keyword evidence="4" id="KW-1185">Reference proteome</keyword>
<dbReference type="STRING" id="574651.SAMN04487968_11491"/>
<dbReference type="EMBL" id="FOLB01000014">
    <property type="protein sequence ID" value="SFC92558.1"/>
    <property type="molecule type" value="Genomic_DNA"/>
</dbReference>
<evidence type="ECO:0000313" key="3">
    <source>
        <dbReference type="EMBL" id="SFC92558.1"/>
    </source>
</evidence>
<accession>A0A1I1NAQ7</accession>
<keyword evidence="1" id="KW-0472">Membrane</keyword>
<feature type="domain" description="DUF1707" evidence="2">
    <location>
        <begin position="5"/>
        <end position="57"/>
    </location>
</feature>
<name>A0A1I1NAQ7_9ACTN</name>
<reference evidence="3 4" key="1">
    <citation type="submission" date="2016-10" db="EMBL/GenBank/DDBJ databases">
        <authorList>
            <person name="de Groot N.N."/>
        </authorList>
    </citation>
    <scope>NUCLEOTIDE SEQUENCE [LARGE SCALE GENOMIC DNA]</scope>
    <source>
        <strain evidence="3 4">CGMCC 1.7056</strain>
    </source>
</reference>
<gene>
    <name evidence="3" type="ORF">SAMN04487968_11491</name>
</gene>
<dbReference type="PANTHER" id="PTHR40763">
    <property type="entry name" value="MEMBRANE PROTEIN-RELATED"/>
    <property type="match status" value="1"/>
</dbReference>
<dbReference type="Proteomes" id="UP000198832">
    <property type="component" value="Unassembled WGS sequence"/>
</dbReference>
<evidence type="ECO:0000313" key="4">
    <source>
        <dbReference type="Proteomes" id="UP000198832"/>
    </source>
</evidence>
<organism evidence="3 4">
    <name type="scientific">Nocardioides terrae</name>
    <dbReference type="NCBI Taxonomy" id="574651"/>
    <lineage>
        <taxon>Bacteria</taxon>
        <taxon>Bacillati</taxon>
        <taxon>Actinomycetota</taxon>
        <taxon>Actinomycetes</taxon>
        <taxon>Propionibacteriales</taxon>
        <taxon>Nocardioidaceae</taxon>
        <taxon>Nocardioides</taxon>
    </lineage>
</organism>
<keyword evidence="1" id="KW-0812">Transmembrane</keyword>
<dbReference type="InterPro" id="IPR012551">
    <property type="entry name" value="DUF1707_SHOCT-like"/>
</dbReference>
<dbReference type="Pfam" id="PF08044">
    <property type="entry name" value="DUF1707"/>
    <property type="match status" value="1"/>
</dbReference>
<sequence>MTGEIRIGDAERERAAEILGDHYAAGRLDHEEYAERLDAIWSARTRGDLDVLFHDLPRPVVEEPVARAPHGPRRPGLPVPLIVLAVVLAAFVVTHIPFILFALVVVLVVKGGRQRRWATGRHGQRSGFPGRW</sequence>
<proteinExistence type="predicted"/>
<evidence type="ECO:0000259" key="2">
    <source>
        <dbReference type="Pfam" id="PF08044"/>
    </source>
</evidence>
<protein>
    <recommendedName>
        <fullName evidence="2">DUF1707 domain-containing protein</fullName>
    </recommendedName>
</protein>
<dbReference type="OrthoDB" id="3534574at2"/>
<dbReference type="AlphaFoldDB" id="A0A1I1NAQ7"/>
<evidence type="ECO:0000256" key="1">
    <source>
        <dbReference type="SAM" id="Phobius"/>
    </source>
</evidence>
<dbReference type="PANTHER" id="PTHR40763:SF4">
    <property type="entry name" value="DUF1707 DOMAIN-CONTAINING PROTEIN"/>
    <property type="match status" value="1"/>
</dbReference>
<keyword evidence="1" id="KW-1133">Transmembrane helix</keyword>
<dbReference type="RefSeq" id="WP_091126168.1">
    <property type="nucleotide sequence ID" value="NZ_FOLB01000014.1"/>
</dbReference>